<name>A0A0G4EQL1_VITBC</name>
<dbReference type="InterPro" id="IPR036770">
    <property type="entry name" value="Ankyrin_rpt-contain_sf"/>
</dbReference>
<proteinExistence type="predicted"/>
<dbReference type="SMART" id="SM00248">
    <property type="entry name" value="ANK"/>
    <property type="match status" value="3"/>
</dbReference>
<evidence type="ECO:0000256" key="2">
    <source>
        <dbReference type="ARBA" id="ARBA00023043"/>
    </source>
</evidence>
<keyword evidence="4" id="KW-1185">Reference proteome</keyword>
<keyword evidence="2" id="KW-0040">ANK repeat</keyword>
<dbReference type="Gene3D" id="1.25.40.20">
    <property type="entry name" value="Ankyrin repeat-containing domain"/>
    <property type="match status" value="2"/>
</dbReference>
<gene>
    <name evidence="3" type="ORF">Vbra_12782</name>
</gene>
<dbReference type="EMBL" id="CDMY01000295">
    <property type="protein sequence ID" value="CEM00513.1"/>
    <property type="molecule type" value="Genomic_DNA"/>
</dbReference>
<dbReference type="AlphaFoldDB" id="A0A0G4EQL1"/>
<dbReference type="SUPFAM" id="SSF48403">
    <property type="entry name" value="Ankyrin repeat"/>
    <property type="match status" value="1"/>
</dbReference>
<evidence type="ECO:0000313" key="3">
    <source>
        <dbReference type="EMBL" id="CEM00513.1"/>
    </source>
</evidence>
<organism evidence="3 4">
    <name type="scientific">Vitrella brassicaformis (strain CCMP3155)</name>
    <dbReference type="NCBI Taxonomy" id="1169540"/>
    <lineage>
        <taxon>Eukaryota</taxon>
        <taxon>Sar</taxon>
        <taxon>Alveolata</taxon>
        <taxon>Colpodellida</taxon>
        <taxon>Vitrellaceae</taxon>
        <taxon>Vitrella</taxon>
    </lineage>
</organism>
<reference evidence="3 4" key="1">
    <citation type="submission" date="2014-11" db="EMBL/GenBank/DDBJ databases">
        <authorList>
            <person name="Zhu J."/>
            <person name="Qi W."/>
            <person name="Song R."/>
        </authorList>
    </citation>
    <scope>NUCLEOTIDE SEQUENCE [LARGE SCALE GENOMIC DNA]</scope>
</reference>
<dbReference type="VEuPathDB" id="CryptoDB:Vbra_12782"/>
<protein>
    <submittedName>
        <fullName evidence="3">Uncharacterized protein</fullName>
    </submittedName>
</protein>
<evidence type="ECO:0000313" key="4">
    <source>
        <dbReference type="Proteomes" id="UP000041254"/>
    </source>
</evidence>
<dbReference type="Proteomes" id="UP000041254">
    <property type="component" value="Unassembled WGS sequence"/>
</dbReference>
<evidence type="ECO:0000256" key="1">
    <source>
        <dbReference type="ARBA" id="ARBA00022737"/>
    </source>
</evidence>
<dbReference type="GO" id="GO:0010468">
    <property type="term" value="P:regulation of gene expression"/>
    <property type="evidence" value="ECO:0007669"/>
    <property type="project" value="TreeGrafter"/>
</dbReference>
<accession>A0A0G4EQL1</accession>
<sequence length="516" mass="56189">MGGVLGGLCRRRARLCLGPTVDEEEVGEPHNRPLGVEDLDLFKVNEKVLAGFIRRSDATTHGPTKRLAKGIAHRSFTYADQVKTLIQQGADPNAAPILWAKDSRGKPYLHRIKDDSSPLLSLAVDNYTHCGMSHHATSFLRPDCEVGIVFDVVLPNWSSAELQRDILHALLDGGADINRGDYTNGPATVMENKAIRVAVRGGNVTAVGALLARNSDLHGSIHDHVIDLACLYVVPPRPQQYENALLTIYRLLLQHDPTIATHTPPHVPVIGTCMESGVNLMAMDSQQQTPLHTAAFHASFHVADYLCRHSTVDDINRGTPKDSTNTPLACAARELDMPSCAYRALTTVRVLLRGGAAPSLTRMSTATHEHRRRQLLVVDEYKSVLNELPDVVITAINAALAPHRDHSMLLARLLPLAPHHDGAHPHPSPSNMAFGPHEAEGIAWKVGAFLHEPSAASAAIDEYLIGDSQLRRRVKAAVGHFVKSAATRTSSNREVVGGTRYEQQGDKRVKVTVPPL</sequence>
<dbReference type="InParanoid" id="A0A0G4EQL1"/>
<dbReference type="GO" id="GO:0005634">
    <property type="term" value="C:nucleus"/>
    <property type="evidence" value="ECO:0007669"/>
    <property type="project" value="TreeGrafter"/>
</dbReference>
<dbReference type="PhylomeDB" id="A0A0G4EQL1"/>
<dbReference type="PANTHER" id="PTHR24124">
    <property type="entry name" value="ANKYRIN REPEAT FAMILY A"/>
    <property type="match status" value="1"/>
</dbReference>
<dbReference type="PANTHER" id="PTHR24124:SF14">
    <property type="entry name" value="CHROMOSOME UNDETERMINED SCAFFOLD_25, WHOLE GENOME SHOTGUN SEQUENCE"/>
    <property type="match status" value="1"/>
</dbReference>
<keyword evidence="1" id="KW-0677">Repeat</keyword>
<dbReference type="InterPro" id="IPR002110">
    <property type="entry name" value="Ankyrin_rpt"/>
</dbReference>